<dbReference type="RefSeq" id="WP_269126483.1">
    <property type="nucleotide sequence ID" value="NZ_JAPUBN010000018.1"/>
</dbReference>
<gene>
    <name evidence="2" type="ORF">O1D97_13920</name>
</gene>
<dbReference type="PROSITE" id="PS51833">
    <property type="entry name" value="HDOD"/>
    <property type="match status" value="1"/>
</dbReference>
<dbReference type="InterPro" id="IPR013976">
    <property type="entry name" value="HDOD"/>
</dbReference>
<feature type="domain" description="HDOD" evidence="1">
    <location>
        <begin position="154"/>
        <end position="354"/>
    </location>
</feature>
<comment type="caution">
    <text evidence="2">The sequence shown here is derived from an EMBL/GenBank/DDBJ whole genome shotgun (WGS) entry which is preliminary data.</text>
</comment>
<organism evidence="2 3">
    <name type="scientific">Marinomonas phaeophyticola</name>
    <dbReference type="NCBI Taxonomy" id="3004091"/>
    <lineage>
        <taxon>Bacteria</taxon>
        <taxon>Pseudomonadati</taxon>
        <taxon>Pseudomonadota</taxon>
        <taxon>Gammaproteobacteria</taxon>
        <taxon>Oceanospirillales</taxon>
        <taxon>Oceanospirillaceae</taxon>
        <taxon>Marinomonas</taxon>
    </lineage>
</organism>
<reference evidence="2" key="1">
    <citation type="submission" date="2022-12" db="EMBL/GenBank/DDBJ databases">
        <title>Marinomonas 15G1-11 sp. nov, isolated from marine algae.</title>
        <authorList>
            <person name="Butt M."/>
            <person name="Choi D.G."/>
            <person name="Kim J.M."/>
            <person name="Lee J.K."/>
            <person name="Baek J.H."/>
            <person name="Jeon C.O."/>
        </authorList>
    </citation>
    <scope>NUCLEOTIDE SEQUENCE</scope>
    <source>
        <strain evidence="2">15G1-11</strain>
    </source>
</reference>
<dbReference type="InterPro" id="IPR052340">
    <property type="entry name" value="RNase_Y/CdgJ"/>
</dbReference>
<dbReference type="Pfam" id="PF08668">
    <property type="entry name" value="HDOD"/>
    <property type="match status" value="1"/>
</dbReference>
<dbReference type="Gene3D" id="1.10.3210.10">
    <property type="entry name" value="Hypothetical protein af1432"/>
    <property type="match status" value="1"/>
</dbReference>
<dbReference type="InterPro" id="IPR014627">
    <property type="entry name" value="UCP036888_HDGYP-like"/>
</dbReference>
<evidence type="ECO:0000313" key="2">
    <source>
        <dbReference type="EMBL" id="MCZ2722677.1"/>
    </source>
</evidence>
<dbReference type="PANTHER" id="PTHR33525">
    <property type="match status" value="1"/>
</dbReference>
<evidence type="ECO:0000313" key="3">
    <source>
        <dbReference type="Proteomes" id="UP001149719"/>
    </source>
</evidence>
<protein>
    <submittedName>
        <fullName evidence="2">HDOD domain-containing protein</fullName>
    </submittedName>
</protein>
<accession>A0ABT4JWD4</accession>
<keyword evidence="3" id="KW-1185">Reference proteome</keyword>
<dbReference type="EMBL" id="JAPUBN010000018">
    <property type="protein sequence ID" value="MCZ2722677.1"/>
    <property type="molecule type" value="Genomic_DNA"/>
</dbReference>
<dbReference type="PIRSF" id="PIRSF036888">
    <property type="entry name" value="HDGYPm_UCP036888"/>
    <property type="match status" value="1"/>
</dbReference>
<dbReference type="PANTHER" id="PTHR33525:SF3">
    <property type="entry name" value="RIBONUCLEASE Y"/>
    <property type="match status" value="1"/>
</dbReference>
<evidence type="ECO:0000259" key="1">
    <source>
        <dbReference type="PROSITE" id="PS51833"/>
    </source>
</evidence>
<proteinExistence type="predicted"/>
<dbReference type="Proteomes" id="UP001149719">
    <property type="component" value="Unassembled WGS sequence"/>
</dbReference>
<dbReference type="SUPFAM" id="SSF109604">
    <property type="entry name" value="HD-domain/PDEase-like"/>
    <property type="match status" value="1"/>
</dbReference>
<sequence length="418" mass="47283">MQTLVSDTIAVRIVHLGDSTGKLQVIFADTDVLDLSAIARITKRRLEPTSLFNEKGDPFTRSIKIPTLIDRNILSKEKVSILYDSQSDFIELSTEEFEGLFVTQPYSYDSFTIPPHTIPPIHSHHASDEEYLSEALGRFQSIRLKQRLEETLELPPLPVSAKKIITLCSRKNVDTDELCDVISLDPSLAAQVVSWASSPYYGAPGDIESVEDAIIRVLGFDMVMNLALGLSMKNVLDLPKNGPRHYQNFWYNAVFRSSLMESLVKRMPAKKRPRIGHAYLAGLLHNFGYLVIGHVMPTHFSVLSRHLEANAHVPTELIEMHLLRFTKEQLGSWLLRHWGLPENICNSIRYAKSPQIKKDGELNTIISLLRCCHCLCHEQTIDKDLFNIIGLSEEECLSVYQEVQSSSSKLQTMVNLLK</sequence>
<name>A0ABT4JWD4_9GAMM</name>